<sequence length="137" mass="15268">MSAEASTNSSPSSSSGAVPPYPSKMARTEVGNPDVRAGSVGSGCSSADEDEDVEYCENSPWVFIPEPVFGKIFLALEPRDIMRAGQTCKRWNKLSRDEYIWRKYFQREFNVEASIGLKPGERRRRETGRELKADGVT</sequence>
<dbReference type="PANTHER" id="PTHR20995">
    <property type="entry name" value="F-BOX/WD REPEAT-CONTAINING PROTEIN 5"/>
    <property type="match status" value="1"/>
</dbReference>
<evidence type="ECO:0000256" key="1">
    <source>
        <dbReference type="SAM" id="MobiDB-lite"/>
    </source>
</evidence>
<dbReference type="SUPFAM" id="SSF81383">
    <property type="entry name" value="F-box domain"/>
    <property type="match status" value="1"/>
</dbReference>
<accession>A0A8D8AP02</accession>
<organism evidence="3">
    <name type="scientific">Culex pipiens</name>
    <name type="common">House mosquito</name>
    <dbReference type="NCBI Taxonomy" id="7175"/>
    <lineage>
        <taxon>Eukaryota</taxon>
        <taxon>Metazoa</taxon>
        <taxon>Ecdysozoa</taxon>
        <taxon>Arthropoda</taxon>
        <taxon>Hexapoda</taxon>
        <taxon>Insecta</taxon>
        <taxon>Pterygota</taxon>
        <taxon>Neoptera</taxon>
        <taxon>Endopterygota</taxon>
        <taxon>Diptera</taxon>
        <taxon>Nematocera</taxon>
        <taxon>Culicoidea</taxon>
        <taxon>Culicidae</taxon>
        <taxon>Culicinae</taxon>
        <taxon>Culicini</taxon>
        <taxon>Culex</taxon>
        <taxon>Culex</taxon>
    </lineage>
</organism>
<dbReference type="GO" id="GO:0019005">
    <property type="term" value="C:SCF ubiquitin ligase complex"/>
    <property type="evidence" value="ECO:0007669"/>
    <property type="project" value="InterPro"/>
</dbReference>
<evidence type="ECO:0000259" key="2">
    <source>
        <dbReference type="PROSITE" id="PS50181"/>
    </source>
</evidence>
<dbReference type="SMART" id="SM00256">
    <property type="entry name" value="FBOX"/>
    <property type="match status" value="1"/>
</dbReference>
<dbReference type="GO" id="GO:0080008">
    <property type="term" value="C:Cul4-RING E3 ubiquitin ligase complex"/>
    <property type="evidence" value="ECO:0007669"/>
    <property type="project" value="InterPro"/>
</dbReference>
<dbReference type="Pfam" id="PF12937">
    <property type="entry name" value="F-box-like"/>
    <property type="match status" value="1"/>
</dbReference>
<dbReference type="Gene3D" id="1.20.1280.50">
    <property type="match status" value="1"/>
</dbReference>
<proteinExistence type="predicted"/>
<feature type="compositionally biased region" description="Low complexity" evidence="1">
    <location>
        <begin position="1"/>
        <end position="18"/>
    </location>
</feature>
<dbReference type="EMBL" id="HBUE01032986">
    <property type="protein sequence ID" value="CAG6457566.1"/>
    <property type="molecule type" value="Transcribed_RNA"/>
</dbReference>
<feature type="region of interest" description="Disordered" evidence="1">
    <location>
        <begin position="1"/>
        <end position="51"/>
    </location>
</feature>
<dbReference type="AlphaFoldDB" id="A0A8D8AP02"/>
<protein>
    <submittedName>
        <fullName evidence="3">F-box/WD repeat-containing protein 5</fullName>
    </submittedName>
</protein>
<dbReference type="GO" id="GO:0016567">
    <property type="term" value="P:protein ubiquitination"/>
    <property type="evidence" value="ECO:0007669"/>
    <property type="project" value="InterPro"/>
</dbReference>
<evidence type="ECO:0000313" key="3">
    <source>
        <dbReference type="EMBL" id="CAG6457566.1"/>
    </source>
</evidence>
<dbReference type="PANTHER" id="PTHR20995:SF17">
    <property type="entry name" value="F-BOX_WD REPEAT-CONTAINING PROTEIN 5"/>
    <property type="match status" value="1"/>
</dbReference>
<reference evidence="3" key="1">
    <citation type="submission" date="2021-05" db="EMBL/GenBank/DDBJ databases">
        <authorList>
            <person name="Alioto T."/>
            <person name="Alioto T."/>
            <person name="Gomez Garrido J."/>
        </authorList>
    </citation>
    <scope>NUCLEOTIDE SEQUENCE</scope>
</reference>
<dbReference type="InterPro" id="IPR042508">
    <property type="entry name" value="FBXW5"/>
</dbReference>
<feature type="domain" description="F-box" evidence="2">
    <location>
        <begin position="58"/>
        <end position="104"/>
    </location>
</feature>
<dbReference type="InterPro" id="IPR001810">
    <property type="entry name" value="F-box_dom"/>
</dbReference>
<dbReference type="InterPro" id="IPR036047">
    <property type="entry name" value="F-box-like_dom_sf"/>
</dbReference>
<name>A0A8D8AP02_CULPI</name>
<dbReference type="PROSITE" id="PS50181">
    <property type="entry name" value="FBOX"/>
    <property type="match status" value="1"/>
</dbReference>